<dbReference type="EMBL" id="AP025628">
    <property type="protein sequence ID" value="BDG61152.1"/>
    <property type="molecule type" value="Genomic_DNA"/>
</dbReference>
<sequence>MMKRWLAGLALAAALVLIGVPVLAHGGGEEENLPAPLLARQALAYLQQADTYDVYRVRAKEKVEDALNAKDSGGIRYEPLEQAIVALRERRLDDARALIRSALPAPVDHEQVPFYDVPLEPRFGGTASEWALVVAGLVAVVAGGWIASEDRARSHVLGEVTRDV</sequence>
<evidence type="ECO:0000313" key="3">
    <source>
        <dbReference type="EMBL" id="BDG61152.1"/>
    </source>
</evidence>
<dbReference type="Proteomes" id="UP001163687">
    <property type="component" value="Chromosome"/>
</dbReference>
<feature type="transmembrane region" description="Helical" evidence="1">
    <location>
        <begin position="130"/>
        <end position="147"/>
    </location>
</feature>
<gene>
    <name evidence="3" type="ORF">caldi_22420</name>
</gene>
<dbReference type="AlphaFoldDB" id="A0AA35CNY7"/>
<keyword evidence="1" id="KW-0812">Transmembrane</keyword>
<keyword evidence="1" id="KW-1133">Transmembrane helix</keyword>
<proteinExistence type="predicted"/>
<keyword evidence="1" id="KW-0472">Membrane</keyword>
<dbReference type="KEGG" id="cmic:caldi_22420"/>
<evidence type="ECO:0000256" key="2">
    <source>
        <dbReference type="SAM" id="SignalP"/>
    </source>
</evidence>
<accession>A0AA35CNY7</accession>
<feature type="chain" id="PRO_5041243864" evidence="2">
    <location>
        <begin position="25"/>
        <end position="164"/>
    </location>
</feature>
<evidence type="ECO:0000313" key="4">
    <source>
        <dbReference type="Proteomes" id="UP001163687"/>
    </source>
</evidence>
<dbReference type="RefSeq" id="WP_264841826.1">
    <property type="nucleotide sequence ID" value="NZ_AP025628.1"/>
</dbReference>
<evidence type="ECO:0000256" key="1">
    <source>
        <dbReference type="SAM" id="Phobius"/>
    </source>
</evidence>
<keyword evidence="2" id="KW-0732">Signal</keyword>
<reference evidence="3" key="1">
    <citation type="submission" date="2022-03" db="EMBL/GenBank/DDBJ databases">
        <title>Complete genome sequence of Caldinitratiruptor microaerophilus.</title>
        <authorList>
            <person name="Mukaiyama R."/>
            <person name="Nishiyama T."/>
            <person name="Ueda K."/>
        </authorList>
    </citation>
    <scope>NUCLEOTIDE SEQUENCE</scope>
    <source>
        <strain evidence="3">JCM 16183</strain>
    </source>
</reference>
<organism evidence="3 4">
    <name type="scientific">Caldinitratiruptor microaerophilus</name>
    <dbReference type="NCBI Taxonomy" id="671077"/>
    <lineage>
        <taxon>Bacteria</taxon>
        <taxon>Bacillati</taxon>
        <taxon>Bacillota</taxon>
        <taxon>Clostridia</taxon>
        <taxon>Eubacteriales</taxon>
        <taxon>Symbiobacteriaceae</taxon>
        <taxon>Caldinitratiruptor</taxon>
    </lineage>
</organism>
<name>A0AA35CNY7_9FIRM</name>
<keyword evidence="4" id="KW-1185">Reference proteome</keyword>
<protein>
    <submittedName>
        <fullName evidence="3">Uncharacterized protein</fullName>
    </submittedName>
</protein>
<feature type="signal peptide" evidence="2">
    <location>
        <begin position="1"/>
        <end position="24"/>
    </location>
</feature>